<dbReference type="OrthoDB" id="10018191at2759"/>
<dbReference type="AlphaFoldDB" id="A0A4U0UZR4"/>
<organism evidence="1 2">
    <name type="scientific">Friedmanniomyces endolithicus</name>
    <dbReference type="NCBI Taxonomy" id="329885"/>
    <lineage>
        <taxon>Eukaryota</taxon>
        <taxon>Fungi</taxon>
        <taxon>Dikarya</taxon>
        <taxon>Ascomycota</taxon>
        <taxon>Pezizomycotina</taxon>
        <taxon>Dothideomycetes</taxon>
        <taxon>Dothideomycetidae</taxon>
        <taxon>Mycosphaerellales</taxon>
        <taxon>Teratosphaeriaceae</taxon>
        <taxon>Friedmanniomyces</taxon>
    </lineage>
</organism>
<comment type="caution">
    <text evidence="1">The sequence shown here is derived from an EMBL/GenBank/DDBJ whole genome shotgun (WGS) entry which is preliminary data.</text>
</comment>
<gene>
    <name evidence="1" type="ORF">B0A54_08055</name>
</gene>
<name>A0A4U0UZR4_9PEZI</name>
<reference evidence="1 2" key="1">
    <citation type="submission" date="2017-03" db="EMBL/GenBank/DDBJ databases">
        <title>Genomes of endolithic fungi from Antarctica.</title>
        <authorList>
            <person name="Coleine C."/>
            <person name="Masonjones S."/>
            <person name="Stajich J.E."/>
        </authorList>
    </citation>
    <scope>NUCLEOTIDE SEQUENCE [LARGE SCALE GENOMIC DNA]</scope>
    <source>
        <strain evidence="1 2">CCFEE 5311</strain>
    </source>
</reference>
<evidence type="ECO:0000313" key="2">
    <source>
        <dbReference type="Proteomes" id="UP000310066"/>
    </source>
</evidence>
<dbReference type="Proteomes" id="UP000310066">
    <property type="component" value="Unassembled WGS sequence"/>
</dbReference>
<dbReference type="STRING" id="329885.A0A4U0UZR4"/>
<sequence length="293" mass="31990">MSAHDICGYGIPMYCPSRARARRSDDSPSNDEHNSAEAGHALIDTHVAHSSSDGISTTACDSFLDSTGASTEIMNQGLSSEAPFSWDWPAGTMFSASSPFGPMQTFGLDDMMTGLDNSFPGLWTDIDFGTISGSGDLSGLVTPAETTVPPNAKQAMEVIMEWTTAQRTLQQYESLQDLHFDWCSAPPDPRMYDLDVLDIWVDIAVRCIGTLFPIFKEFQVDEATTDALYVAMAAVGGVYCHVENSFHLAKVMFNDARRLAFALVSVRRLGDLDSPLKIWDSLFETGISASKLR</sequence>
<evidence type="ECO:0008006" key="3">
    <source>
        <dbReference type="Google" id="ProtNLM"/>
    </source>
</evidence>
<evidence type="ECO:0000313" key="1">
    <source>
        <dbReference type="EMBL" id="TKA40785.1"/>
    </source>
</evidence>
<accession>A0A4U0UZR4</accession>
<proteinExistence type="predicted"/>
<protein>
    <recommendedName>
        <fullName evidence="3">Transcription factor domain-containing protein</fullName>
    </recommendedName>
</protein>
<dbReference type="EMBL" id="NAJP01000031">
    <property type="protein sequence ID" value="TKA40785.1"/>
    <property type="molecule type" value="Genomic_DNA"/>
</dbReference>